<comment type="caution">
    <text evidence="2">The sequence shown here is derived from an EMBL/GenBank/DDBJ whole genome shotgun (WGS) entry which is preliminary data.</text>
</comment>
<feature type="non-terminal residue" evidence="2">
    <location>
        <position position="70"/>
    </location>
</feature>
<proteinExistence type="predicted"/>
<evidence type="ECO:0000256" key="1">
    <source>
        <dbReference type="SAM" id="SignalP"/>
    </source>
</evidence>
<gene>
    <name evidence="2" type="ORF">MSPICULIGERA_LOCUS14597</name>
</gene>
<protein>
    <submittedName>
        <fullName evidence="2">Uncharacterized protein</fullName>
    </submittedName>
</protein>
<dbReference type="AlphaFoldDB" id="A0AA36G1R0"/>
<evidence type="ECO:0000313" key="3">
    <source>
        <dbReference type="Proteomes" id="UP001177023"/>
    </source>
</evidence>
<dbReference type="Proteomes" id="UP001177023">
    <property type="component" value="Unassembled WGS sequence"/>
</dbReference>
<keyword evidence="3" id="KW-1185">Reference proteome</keyword>
<name>A0AA36G1R0_9BILA</name>
<accession>A0AA36G1R0</accession>
<feature type="chain" id="PRO_5041333026" evidence="1">
    <location>
        <begin position="22"/>
        <end position="70"/>
    </location>
</feature>
<organism evidence="2 3">
    <name type="scientific">Mesorhabditis spiculigera</name>
    <dbReference type="NCBI Taxonomy" id="96644"/>
    <lineage>
        <taxon>Eukaryota</taxon>
        <taxon>Metazoa</taxon>
        <taxon>Ecdysozoa</taxon>
        <taxon>Nematoda</taxon>
        <taxon>Chromadorea</taxon>
        <taxon>Rhabditida</taxon>
        <taxon>Rhabditina</taxon>
        <taxon>Rhabditomorpha</taxon>
        <taxon>Rhabditoidea</taxon>
        <taxon>Rhabditidae</taxon>
        <taxon>Mesorhabditinae</taxon>
        <taxon>Mesorhabditis</taxon>
    </lineage>
</organism>
<keyword evidence="1" id="KW-0732">Signal</keyword>
<dbReference type="EMBL" id="CATQJA010002643">
    <property type="protein sequence ID" value="CAJ0576302.1"/>
    <property type="molecule type" value="Genomic_DNA"/>
</dbReference>
<sequence length="70" mass="8288">MQSCLRQILFCSCLLICVIVALPIYSNDEEALRPMTKRSFYGMYQHVPGYLVSGRNKKMSYYFDEPYIYE</sequence>
<reference evidence="2" key="1">
    <citation type="submission" date="2023-06" db="EMBL/GenBank/DDBJ databases">
        <authorList>
            <person name="Delattre M."/>
        </authorList>
    </citation>
    <scope>NUCLEOTIDE SEQUENCE</scope>
    <source>
        <strain evidence="2">AF72</strain>
    </source>
</reference>
<feature type="signal peptide" evidence="1">
    <location>
        <begin position="1"/>
        <end position="21"/>
    </location>
</feature>
<evidence type="ECO:0000313" key="2">
    <source>
        <dbReference type="EMBL" id="CAJ0576302.1"/>
    </source>
</evidence>